<dbReference type="Proteomes" id="UP000011115">
    <property type="component" value="Unassembled WGS sequence"/>
</dbReference>
<evidence type="ECO:0000313" key="1">
    <source>
        <dbReference type="EnsemblPlants" id="PGSC0003DMT400086934"/>
    </source>
</evidence>
<reference evidence="1" key="2">
    <citation type="submission" date="2015-06" db="UniProtKB">
        <authorList>
            <consortium name="EnsemblPlants"/>
        </authorList>
    </citation>
    <scope>IDENTIFICATION</scope>
    <source>
        <strain evidence="1">DM1-3 516 R44</strain>
    </source>
</reference>
<dbReference type="PaxDb" id="4113-PGSC0003DMT400086934"/>
<accession>M1DCT5</accession>
<keyword evidence="2" id="KW-1185">Reference proteome</keyword>
<dbReference type="InParanoid" id="M1DCT5"/>
<name>M1DCT5_SOLTU</name>
<dbReference type="EnsemblPlants" id="PGSC0003DMT400086934">
    <property type="protein sequence ID" value="PGSC0003DMT400086934"/>
    <property type="gene ID" value="PGSC0003DMG400036505"/>
</dbReference>
<dbReference type="Gramene" id="PGSC0003DMT400086934">
    <property type="protein sequence ID" value="PGSC0003DMT400086934"/>
    <property type="gene ID" value="PGSC0003DMG400036505"/>
</dbReference>
<reference evidence="2" key="1">
    <citation type="journal article" date="2011" name="Nature">
        <title>Genome sequence and analysis of the tuber crop potato.</title>
        <authorList>
            <consortium name="The Potato Genome Sequencing Consortium"/>
        </authorList>
    </citation>
    <scope>NUCLEOTIDE SEQUENCE [LARGE SCALE GENOMIC DNA]</scope>
    <source>
        <strain evidence="2">cv. DM1-3 516 R44</strain>
    </source>
</reference>
<protein>
    <submittedName>
        <fullName evidence="1">Uncharacterized protein</fullName>
    </submittedName>
</protein>
<sequence length="140" mass="15521">MISLSHLSKCHYYFLEKVIAEGAVRQPVKGFTVLEALRGPYLVVAKLVRQSLSTGNAPPTTLQTVIKTMVHEGVCGLHLMQSHFSSSRPDHWLNSMSNITALHEGHAPSGPPWSFLSIAQVYLLKACIMTSDHRLYHDPS</sequence>
<evidence type="ECO:0000313" key="2">
    <source>
        <dbReference type="Proteomes" id="UP000011115"/>
    </source>
</evidence>
<proteinExistence type="predicted"/>
<dbReference type="AlphaFoldDB" id="M1DCT5"/>
<dbReference type="HOGENOM" id="CLU_1838714_0_0_1"/>
<organism evidence="1 2">
    <name type="scientific">Solanum tuberosum</name>
    <name type="common">Potato</name>
    <dbReference type="NCBI Taxonomy" id="4113"/>
    <lineage>
        <taxon>Eukaryota</taxon>
        <taxon>Viridiplantae</taxon>
        <taxon>Streptophyta</taxon>
        <taxon>Embryophyta</taxon>
        <taxon>Tracheophyta</taxon>
        <taxon>Spermatophyta</taxon>
        <taxon>Magnoliopsida</taxon>
        <taxon>eudicotyledons</taxon>
        <taxon>Gunneridae</taxon>
        <taxon>Pentapetalae</taxon>
        <taxon>asterids</taxon>
        <taxon>lamiids</taxon>
        <taxon>Solanales</taxon>
        <taxon>Solanaceae</taxon>
        <taxon>Solanoideae</taxon>
        <taxon>Solaneae</taxon>
        <taxon>Solanum</taxon>
    </lineage>
</organism>